<feature type="signal peptide" evidence="2">
    <location>
        <begin position="1"/>
        <end position="16"/>
    </location>
</feature>
<dbReference type="GeneID" id="4841027"/>
<evidence type="ECO:0000313" key="3">
    <source>
        <dbReference type="EMBL" id="ABN68579.2"/>
    </source>
</evidence>
<evidence type="ECO:0000256" key="1">
    <source>
        <dbReference type="SAM" id="MobiDB-lite"/>
    </source>
</evidence>
<evidence type="ECO:0000313" key="4">
    <source>
        <dbReference type="Proteomes" id="UP000002258"/>
    </source>
</evidence>
<gene>
    <name evidence="3" type="ORF">PICST_33619</name>
</gene>
<dbReference type="InParanoid" id="A3LZP6"/>
<reference evidence="3 4" key="1">
    <citation type="journal article" date="2007" name="Nat. Biotechnol.">
        <title>Genome sequence of the lignocellulose-bioconverting and xylose-fermenting yeast Pichia stipitis.</title>
        <authorList>
            <person name="Jeffries T.W."/>
            <person name="Grigoriev I.V."/>
            <person name="Grimwood J."/>
            <person name="Laplaza J.M."/>
            <person name="Aerts A."/>
            <person name="Salamov A."/>
            <person name="Schmutz J."/>
            <person name="Lindquist E."/>
            <person name="Dehal P."/>
            <person name="Shapiro H."/>
            <person name="Jin Y.S."/>
            <person name="Passoth V."/>
            <person name="Richardson P.M."/>
        </authorList>
    </citation>
    <scope>NUCLEOTIDE SEQUENCE [LARGE SCALE GENOMIC DNA]</scope>
    <source>
        <strain evidence="4">ATCC 58785 / CBS 6054 / NBRC 10063 / NRRL Y-11545</strain>
    </source>
</reference>
<feature type="compositionally biased region" description="Low complexity" evidence="1">
    <location>
        <begin position="149"/>
        <end position="219"/>
    </location>
</feature>
<dbReference type="OMA" id="RSIYCEA"/>
<dbReference type="RefSeq" id="XP_001386608.2">
    <property type="nucleotide sequence ID" value="XM_001386571.1"/>
</dbReference>
<organism evidence="3 4">
    <name type="scientific">Scheffersomyces stipitis (strain ATCC 58785 / CBS 6054 / NBRC 10063 / NRRL Y-11545)</name>
    <name type="common">Yeast</name>
    <name type="synonym">Pichia stipitis</name>
    <dbReference type="NCBI Taxonomy" id="322104"/>
    <lineage>
        <taxon>Eukaryota</taxon>
        <taxon>Fungi</taxon>
        <taxon>Dikarya</taxon>
        <taxon>Ascomycota</taxon>
        <taxon>Saccharomycotina</taxon>
        <taxon>Pichiomycetes</taxon>
        <taxon>Debaryomycetaceae</taxon>
        <taxon>Scheffersomyces</taxon>
    </lineage>
</organism>
<feature type="chain" id="PRO_5002655512" evidence="2">
    <location>
        <begin position="17"/>
        <end position="236"/>
    </location>
</feature>
<dbReference type="HOGENOM" id="CLU_1175811_0_0_1"/>
<evidence type="ECO:0000256" key="2">
    <source>
        <dbReference type="SAM" id="SignalP"/>
    </source>
</evidence>
<accession>A3LZP6</accession>
<dbReference type="Proteomes" id="UP000002258">
    <property type="component" value="Chromosome 8"/>
</dbReference>
<name>A3LZP6_PICST</name>
<dbReference type="AlphaFoldDB" id="A3LZP6"/>
<feature type="compositionally biased region" description="Acidic residues" evidence="1">
    <location>
        <begin position="137"/>
        <end position="148"/>
    </location>
</feature>
<dbReference type="EMBL" id="CP000502">
    <property type="protein sequence ID" value="ABN68579.2"/>
    <property type="molecule type" value="Genomic_DNA"/>
</dbReference>
<dbReference type="KEGG" id="pic:PICST_33619"/>
<proteinExistence type="predicted"/>
<sequence length="236" mass="24041">MLLFQLIFAATALSSAVNWKRASPFGDFTGSNCNSACVNAGKTLANSCAKELQDTTDYVSYVKCFCNQNSGFWDNVAKCDCADGANSGLTGSELRAQICEDSGIFSALSEFSDLSINFSLTDSLDLTATNENTDATETNETDDSDTDSDTGTGTAEDTDTGTSGSGTAKSSGSGTKDSSGSGTTTSTGTSATSGSTTTTRTTGTSATSESETSATTNGAKGLTCGISLYLLALFIL</sequence>
<keyword evidence="4" id="KW-1185">Reference proteome</keyword>
<keyword evidence="2" id="KW-0732">Signal</keyword>
<feature type="region of interest" description="Disordered" evidence="1">
    <location>
        <begin position="129"/>
        <end position="219"/>
    </location>
</feature>
<protein>
    <submittedName>
        <fullName evidence="3">Uncharacterized protein</fullName>
    </submittedName>
</protein>